<gene>
    <name evidence="5" type="ORF">SAMN04489757_11842</name>
</gene>
<dbReference type="OrthoDB" id="9764072at2"/>
<dbReference type="PROSITE" id="PS51257">
    <property type="entry name" value="PROKAR_LIPOPROTEIN"/>
    <property type="match status" value="1"/>
</dbReference>
<sequence length="431" mass="46924">MKKKLFGLIMVTTLVASLVGCGKKTENPTTDNNKAETTQTPGQTEEPTKAEDVTLKVWAPENQIKDGTMDSMTKSFQALHPEWNITFTVETQGEDTAKDEILKDVGAAGDVFFFANDQLNELVNAGAIARLGGSTEEMVKSTMAESVVNTVKVDDAIYAIPFTHNTFFMYYDKTLLNEDDIKSIESIMAKETPENVYNFYFESAGGWKLGAWYYGAGLTIYGESQTDFAAGANWNNETGVAVTNYLIDLINNPKTAYDGEISLSELAADHRIGAWFDGSWNYNLYKEALGDDLGLAVIPTFNPDGNDYQLKGFYGSKAIGVNSHAANPAVAVAFAAYLGSEEMQLQRFEETGQVPTNLKAGGSAAVQADEVAKVIVEEANTASIMQPTSAEFSSRYWANAGGIATEIRSGELNKDNVQQKLDTFVSTLKVE</sequence>
<organism evidence="5 6">
    <name type="scientific">Anaerocolumna aminovalerica</name>
    <dbReference type="NCBI Taxonomy" id="1527"/>
    <lineage>
        <taxon>Bacteria</taxon>
        <taxon>Bacillati</taxon>
        <taxon>Bacillota</taxon>
        <taxon>Clostridia</taxon>
        <taxon>Lachnospirales</taxon>
        <taxon>Lachnospiraceae</taxon>
        <taxon>Anaerocolumna</taxon>
    </lineage>
</organism>
<comment type="similarity">
    <text evidence="1">Belongs to the bacterial solute-binding protein 1 family.</text>
</comment>
<dbReference type="AlphaFoldDB" id="A0A1I5GBC1"/>
<dbReference type="Pfam" id="PF13416">
    <property type="entry name" value="SBP_bac_8"/>
    <property type="match status" value="1"/>
</dbReference>
<reference evidence="5 6" key="1">
    <citation type="submission" date="2016-10" db="EMBL/GenBank/DDBJ databases">
        <authorList>
            <person name="de Groot N.N."/>
        </authorList>
    </citation>
    <scope>NUCLEOTIDE SEQUENCE [LARGE SCALE GENOMIC DNA]</scope>
    <source>
        <strain evidence="5 6">DSM 1283</strain>
    </source>
</reference>
<evidence type="ECO:0000313" key="6">
    <source>
        <dbReference type="Proteomes" id="UP000198806"/>
    </source>
</evidence>
<name>A0A1I5GBC1_9FIRM</name>
<keyword evidence="3" id="KW-0732">Signal</keyword>
<feature type="region of interest" description="Disordered" evidence="4">
    <location>
        <begin position="23"/>
        <end position="49"/>
    </location>
</feature>
<dbReference type="RefSeq" id="WP_091687005.1">
    <property type="nucleotide sequence ID" value="NZ_BAABFM010000023.1"/>
</dbReference>
<evidence type="ECO:0000256" key="4">
    <source>
        <dbReference type="SAM" id="MobiDB-lite"/>
    </source>
</evidence>
<keyword evidence="6" id="KW-1185">Reference proteome</keyword>
<dbReference type="InterPro" id="IPR006059">
    <property type="entry name" value="SBP"/>
</dbReference>
<dbReference type="EMBL" id="FOWD01000018">
    <property type="protein sequence ID" value="SFO32831.1"/>
    <property type="molecule type" value="Genomic_DNA"/>
</dbReference>
<accession>A0A1I5GBC1</accession>
<evidence type="ECO:0000256" key="2">
    <source>
        <dbReference type="ARBA" id="ARBA00022448"/>
    </source>
</evidence>
<dbReference type="PANTHER" id="PTHR30061">
    <property type="entry name" value="MALTOSE-BINDING PERIPLASMIC PROTEIN"/>
    <property type="match status" value="1"/>
</dbReference>
<feature type="compositionally biased region" description="Low complexity" evidence="4">
    <location>
        <begin position="36"/>
        <end position="45"/>
    </location>
</feature>
<evidence type="ECO:0000256" key="1">
    <source>
        <dbReference type="ARBA" id="ARBA00008520"/>
    </source>
</evidence>
<keyword evidence="2" id="KW-0813">Transport</keyword>
<protein>
    <submittedName>
        <fullName evidence="5">Carbohydrate ABC transporter substrate-binding protein, CUT1 family</fullName>
    </submittedName>
</protein>
<dbReference type="GO" id="GO:0055052">
    <property type="term" value="C:ATP-binding cassette (ABC) transporter complex, substrate-binding subunit-containing"/>
    <property type="evidence" value="ECO:0007669"/>
    <property type="project" value="TreeGrafter"/>
</dbReference>
<dbReference type="CDD" id="cd13655">
    <property type="entry name" value="PBP2_oligosaccharide_1"/>
    <property type="match status" value="1"/>
</dbReference>
<dbReference type="GO" id="GO:1901982">
    <property type="term" value="F:maltose binding"/>
    <property type="evidence" value="ECO:0007669"/>
    <property type="project" value="TreeGrafter"/>
</dbReference>
<dbReference type="GO" id="GO:0042956">
    <property type="term" value="P:maltodextrin transmembrane transport"/>
    <property type="evidence" value="ECO:0007669"/>
    <property type="project" value="TreeGrafter"/>
</dbReference>
<dbReference type="STRING" id="1527.SAMN04489757_11842"/>
<dbReference type="GO" id="GO:0015768">
    <property type="term" value="P:maltose transport"/>
    <property type="evidence" value="ECO:0007669"/>
    <property type="project" value="TreeGrafter"/>
</dbReference>
<dbReference type="PANTHER" id="PTHR30061:SF50">
    <property type="entry name" value="MALTOSE_MALTODEXTRIN-BINDING PERIPLASMIC PROTEIN"/>
    <property type="match status" value="1"/>
</dbReference>
<dbReference type="Gene3D" id="3.40.190.10">
    <property type="entry name" value="Periplasmic binding protein-like II"/>
    <property type="match status" value="2"/>
</dbReference>
<dbReference type="Proteomes" id="UP000198806">
    <property type="component" value="Unassembled WGS sequence"/>
</dbReference>
<proteinExistence type="inferred from homology"/>
<evidence type="ECO:0000313" key="5">
    <source>
        <dbReference type="EMBL" id="SFO32831.1"/>
    </source>
</evidence>
<evidence type="ECO:0000256" key="3">
    <source>
        <dbReference type="ARBA" id="ARBA00022729"/>
    </source>
</evidence>
<dbReference type="SUPFAM" id="SSF53850">
    <property type="entry name" value="Periplasmic binding protein-like II"/>
    <property type="match status" value="1"/>
</dbReference>